<evidence type="ECO:0000259" key="1">
    <source>
        <dbReference type="PROSITE" id="PS50893"/>
    </source>
</evidence>
<accession>M1VVR2</accession>
<dbReference type="Gene3D" id="3.40.50.300">
    <property type="entry name" value="P-loop containing nucleotide triphosphate hydrolases"/>
    <property type="match status" value="1"/>
</dbReference>
<dbReference type="PROSITE" id="PS00211">
    <property type="entry name" value="ABC_TRANSPORTER_1"/>
    <property type="match status" value="1"/>
</dbReference>
<dbReference type="VEuPathDB" id="FungiDB:CPUR_03814"/>
<dbReference type="OrthoDB" id="6500128at2759"/>
<dbReference type="AlphaFoldDB" id="M1VVR2"/>
<dbReference type="GO" id="GO:0005524">
    <property type="term" value="F:ATP binding"/>
    <property type="evidence" value="ECO:0007669"/>
    <property type="project" value="InterPro"/>
</dbReference>
<comment type="caution">
    <text evidence="2">The sequence shown here is derived from an EMBL/GenBank/DDBJ whole genome shotgun (WGS) entry which is preliminary data.</text>
</comment>
<dbReference type="PANTHER" id="PTHR24221">
    <property type="entry name" value="ATP-BINDING CASSETTE SUB-FAMILY B"/>
    <property type="match status" value="1"/>
</dbReference>
<dbReference type="Pfam" id="PF00005">
    <property type="entry name" value="ABC_tran"/>
    <property type="match status" value="1"/>
</dbReference>
<dbReference type="Proteomes" id="UP000016801">
    <property type="component" value="Unassembled WGS sequence"/>
</dbReference>
<feature type="domain" description="ABC transporter" evidence="1">
    <location>
        <begin position="1"/>
        <end position="170"/>
    </location>
</feature>
<reference evidence="2 3" key="1">
    <citation type="journal article" date="2013" name="PLoS Genet.">
        <title>Plant-symbiotic fungi as chemical engineers: Multi-genome analysis of the Clavicipitaceae reveals dynamics of alkaloid loci.</title>
        <authorList>
            <person name="Schardl C.L."/>
            <person name="Young C.A."/>
            <person name="Hesse U."/>
            <person name="Amyotte S.G."/>
            <person name="Andreeva K."/>
            <person name="Calie P.J."/>
            <person name="Fleetwood D.J."/>
            <person name="Haws D.C."/>
            <person name="Moore N."/>
            <person name="Oeser B."/>
            <person name="Panaccione D.G."/>
            <person name="Schweri K.K."/>
            <person name="Voisey C.R."/>
            <person name="Farman M.L."/>
            <person name="Jaromczyk J.W."/>
            <person name="Roe B.A."/>
            <person name="O'Sullivan D.M."/>
            <person name="Scott B."/>
            <person name="Tudzynski P."/>
            <person name="An Z."/>
            <person name="Arnaoudova E.G."/>
            <person name="Bullock C.T."/>
            <person name="Charlton N.D."/>
            <person name="Chen L."/>
            <person name="Cox M."/>
            <person name="Dinkins R.D."/>
            <person name="Florea S."/>
            <person name="Glenn A.E."/>
            <person name="Gordon A."/>
            <person name="Gueldener U."/>
            <person name="Harris D.R."/>
            <person name="Hollin W."/>
            <person name="Jaromczyk J."/>
            <person name="Johnson R.D."/>
            <person name="Khan A.K."/>
            <person name="Leistner E."/>
            <person name="Leuchtmann A."/>
            <person name="Li C."/>
            <person name="Liu J."/>
            <person name="Liu J."/>
            <person name="Liu M."/>
            <person name="Mace W."/>
            <person name="Machado C."/>
            <person name="Nagabhyru P."/>
            <person name="Pan J."/>
            <person name="Schmid J."/>
            <person name="Sugawara K."/>
            <person name="Steiner U."/>
            <person name="Takach J.E."/>
            <person name="Tanaka E."/>
            <person name="Webb J.S."/>
            <person name="Wilson E.V."/>
            <person name="Wiseman J.L."/>
            <person name="Yoshida R."/>
            <person name="Zeng Z."/>
        </authorList>
    </citation>
    <scope>NUCLEOTIDE SEQUENCE [LARGE SCALE GENOMIC DNA]</scope>
    <source>
        <strain evidence="2 3">20.1</strain>
    </source>
</reference>
<evidence type="ECO:0000313" key="3">
    <source>
        <dbReference type="Proteomes" id="UP000016801"/>
    </source>
</evidence>
<sequence length="181" mass="19721">MAYVPQQPFLFPATIRDNIAYGISTACPMSVQEAVTQAAKASGIHDFIISLPDGYDTVVGDGGQALSGGQAQLVNIARALARRPRLIILDEPSSALDPESAAHVRETLALFTRSSSWQQDGMAVVVATHSIEMMRIATKVLVLNEGFTVEQGTYGDLMARRRHLWRLVNQPKENIFAPNNT</sequence>
<dbReference type="PROSITE" id="PS50893">
    <property type="entry name" value="ABC_TRANSPORTER_2"/>
    <property type="match status" value="1"/>
</dbReference>
<name>M1VVR2_CLAP2</name>
<dbReference type="GO" id="GO:0042626">
    <property type="term" value="F:ATPase-coupled transmembrane transporter activity"/>
    <property type="evidence" value="ECO:0007669"/>
    <property type="project" value="TreeGrafter"/>
</dbReference>
<dbReference type="PANTHER" id="PTHR24221:SF288">
    <property type="entry name" value="P-LOOP CONTAINING NUCLEOSIDE TRIPHOSPHATE HYDROLASE PROTEIN"/>
    <property type="match status" value="1"/>
</dbReference>
<dbReference type="InterPro" id="IPR039421">
    <property type="entry name" value="Type_1_exporter"/>
</dbReference>
<dbReference type="InterPro" id="IPR003439">
    <property type="entry name" value="ABC_transporter-like_ATP-bd"/>
</dbReference>
<dbReference type="STRING" id="1111077.M1VVR2"/>
<evidence type="ECO:0000313" key="2">
    <source>
        <dbReference type="EMBL" id="CCE29967.1"/>
    </source>
</evidence>
<dbReference type="InterPro" id="IPR017871">
    <property type="entry name" value="ABC_transporter-like_CS"/>
</dbReference>
<dbReference type="EMBL" id="CAGA01000018">
    <property type="protein sequence ID" value="CCE29967.1"/>
    <property type="molecule type" value="Genomic_DNA"/>
</dbReference>
<dbReference type="SUPFAM" id="SSF52540">
    <property type="entry name" value="P-loop containing nucleoside triphosphate hydrolases"/>
    <property type="match status" value="1"/>
</dbReference>
<protein>
    <submittedName>
        <fullName evidence="2">Related to STE6-`Full-size` ABC transporter responsible for export of the `a` factor mating pheromon</fullName>
    </submittedName>
</protein>
<organism evidence="2 3">
    <name type="scientific">Claviceps purpurea (strain 20.1)</name>
    <name type="common">Ergot fungus</name>
    <name type="synonym">Sphacelia segetum</name>
    <dbReference type="NCBI Taxonomy" id="1111077"/>
    <lineage>
        <taxon>Eukaryota</taxon>
        <taxon>Fungi</taxon>
        <taxon>Dikarya</taxon>
        <taxon>Ascomycota</taxon>
        <taxon>Pezizomycotina</taxon>
        <taxon>Sordariomycetes</taxon>
        <taxon>Hypocreomycetidae</taxon>
        <taxon>Hypocreales</taxon>
        <taxon>Clavicipitaceae</taxon>
        <taxon>Claviceps</taxon>
    </lineage>
</organism>
<gene>
    <name evidence="2" type="ORF">CPUR_03814</name>
</gene>
<dbReference type="GO" id="GO:0016020">
    <property type="term" value="C:membrane"/>
    <property type="evidence" value="ECO:0007669"/>
    <property type="project" value="TreeGrafter"/>
</dbReference>
<dbReference type="eggNOG" id="KOG0055">
    <property type="taxonomic scope" value="Eukaryota"/>
</dbReference>
<proteinExistence type="predicted"/>
<dbReference type="HOGENOM" id="CLU_000604_1_9_1"/>
<dbReference type="GO" id="GO:0016887">
    <property type="term" value="F:ATP hydrolysis activity"/>
    <property type="evidence" value="ECO:0007669"/>
    <property type="project" value="InterPro"/>
</dbReference>
<dbReference type="InterPro" id="IPR027417">
    <property type="entry name" value="P-loop_NTPase"/>
</dbReference>
<keyword evidence="3" id="KW-1185">Reference proteome</keyword>